<dbReference type="AlphaFoldDB" id="A0A6A8M4C5"/>
<accession>A0A6A8M4C5</accession>
<comment type="similarity">
    <text evidence="7">Belongs to the transglycosylase MltG family.</text>
</comment>
<name>A0A6A8M4C5_9FIRM</name>
<dbReference type="HAMAP" id="MF_02065">
    <property type="entry name" value="MltG"/>
    <property type="match status" value="1"/>
</dbReference>
<evidence type="ECO:0000256" key="1">
    <source>
        <dbReference type="ARBA" id="ARBA00022475"/>
    </source>
</evidence>
<gene>
    <name evidence="7 8" type="primary">mltG</name>
    <name evidence="8" type="ORF">FYJ66_00820</name>
</gene>
<comment type="function">
    <text evidence="7">Functions as a peptidoglycan terminase that cleaves nascent peptidoglycan strands endolytically to terminate their elongation.</text>
</comment>
<keyword evidence="4 7" id="KW-0472">Membrane</keyword>
<sequence>MKVNKDQNTLKTRKTAKGFFQKNKLLWLIVALLAVIFLLTAFGIPGGKGRTVNVKKGWGTVEVAGNLEKQGIIRSKTAFEALAVVTGSDRKWKYGSHHITGRGYMGIIRELTTARPEGIKITIPEGYQAKQIGSLLEEKGICTREAFLDACVNHSFNYPFLKGLPVHQRISGLEGYLFPDTYYFSKNTDPDVIINGMLKRFDQKVNTKSVKSRAQARGLTLDQVVILASMVESEARTRSDRDKVAAVFMNRLKNPEARLGSCVTVEYAKGMKKTIISYEDTQFDSPYNTYLNPGLPFGPICCPGMDSINAVLDHKDTTYYYFQSDKYGNLHFATTYEEHLANQKKLQKDWKTGEGKKI</sequence>
<dbReference type="PANTHER" id="PTHR30518:SF2">
    <property type="entry name" value="ENDOLYTIC MUREIN TRANSGLYCOSYLASE"/>
    <property type="match status" value="1"/>
</dbReference>
<dbReference type="InterPro" id="IPR003770">
    <property type="entry name" value="MLTG-like"/>
</dbReference>
<evidence type="ECO:0000256" key="3">
    <source>
        <dbReference type="ARBA" id="ARBA00022989"/>
    </source>
</evidence>
<comment type="catalytic activity">
    <reaction evidence="7">
        <text>a peptidoglycan chain = a peptidoglycan chain with N-acetyl-1,6-anhydromuramyl-[peptide] at the reducing end + a peptidoglycan chain with N-acetylglucosamine at the non-reducing end.</text>
        <dbReference type="EC" id="4.2.2.29"/>
    </reaction>
</comment>
<dbReference type="PANTHER" id="PTHR30518">
    <property type="entry name" value="ENDOLYTIC MUREIN TRANSGLYCOSYLASE"/>
    <property type="match status" value="1"/>
</dbReference>
<comment type="caution">
    <text evidence="8">The sequence shown here is derived from an EMBL/GenBank/DDBJ whole genome shotgun (WGS) entry which is preliminary data.</text>
</comment>
<keyword evidence="5 7" id="KW-0456">Lyase</keyword>
<keyword evidence="3 7" id="KW-1133">Transmembrane helix</keyword>
<evidence type="ECO:0000256" key="4">
    <source>
        <dbReference type="ARBA" id="ARBA00023136"/>
    </source>
</evidence>
<feature type="site" description="Important for catalytic activity" evidence="7">
    <location>
        <position position="234"/>
    </location>
</feature>
<keyword evidence="6 7" id="KW-0961">Cell wall biogenesis/degradation</keyword>
<dbReference type="GO" id="GO:0071555">
    <property type="term" value="P:cell wall organization"/>
    <property type="evidence" value="ECO:0007669"/>
    <property type="project" value="UniProtKB-KW"/>
</dbReference>
<keyword evidence="2 7" id="KW-0812">Transmembrane</keyword>
<dbReference type="CDD" id="cd08010">
    <property type="entry name" value="MltG_like"/>
    <property type="match status" value="1"/>
</dbReference>
<organism evidence="8">
    <name type="scientific">Baileyella intestinalis</name>
    <dbReference type="NCBI Taxonomy" id="2606709"/>
    <lineage>
        <taxon>Bacteria</taxon>
        <taxon>Bacillati</taxon>
        <taxon>Bacillota</taxon>
        <taxon>Clostridia</taxon>
        <taxon>Peptostreptococcales</taxon>
        <taxon>Anaerovoracaceae</taxon>
        <taxon>Baileyella</taxon>
    </lineage>
</organism>
<dbReference type="Pfam" id="PF02618">
    <property type="entry name" value="YceG"/>
    <property type="match status" value="1"/>
</dbReference>
<protein>
    <recommendedName>
        <fullName evidence="7">Endolytic murein transglycosylase</fullName>
        <ecNumber evidence="7">4.2.2.29</ecNumber>
    </recommendedName>
    <alternativeName>
        <fullName evidence="7">Peptidoglycan lytic transglycosylase</fullName>
    </alternativeName>
    <alternativeName>
        <fullName evidence="7">Peptidoglycan polymerization terminase</fullName>
    </alternativeName>
</protein>
<reference evidence="8" key="1">
    <citation type="submission" date="2019-09" db="EMBL/GenBank/DDBJ databases">
        <title>In-depth cultivation of the pig gut microbiome towards novel bacterial diversity and tailored functional studies.</title>
        <authorList>
            <person name="Wylensek D."/>
            <person name="Hitch T.C.A."/>
            <person name="Clavel T."/>
        </authorList>
    </citation>
    <scope>NUCLEOTIDE SEQUENCE</scope>
    <source>
        <strain evidence="8">RF-744-FAT-WT-3</strain>
    </source>
</reference>
<proteinExistence type="inferred from homology"/>
<dbReference type="GO" id="GO:0009252">
    <property type="term" value="P:peptidoglycan biosynthetic process"/>
    <property type="evidence" value="ECO:0007669"/>
    <property type="project" value="UniProtKB-UniRule"/>
</dbReference>
<evidence type="ECO:0000256" key="7">
    <source>
        <dbReference type="HAMAP-Rule" id="MF_02065"/>
    </source>
</evidence>
<evidence type="ECO:0000313" key="8">
    <source>
        <dbReference type="EMBL" id="MST68155.1"/>
    </source>
</evidence>
<dbReference type="NCBIfam" id="TIGR00247">
    <property type="entry name" value="endolytic transglycosylase MltG"/>
    <property type="match status" value="1"/>
</dbReference>
<dbReference type="EC" id="4.2.2.29" evidence="7"/>
<evidence type="ECO:0000256" key="2">
    <source>
        <dbReference type="ARBA" id="ARBA00022692"/>
    </source>
</evidence>
<keyword evidence="1 7" id="KW-1003">Cell membrane</keyword>
<evidence type="ECO:0000256" key="6">
    <source>
        <dbReference type="ARBA" id="ARBA00023316"/>
    </source>
</evidence>
<dbReference type="Gene3D" id="3.30.1490.480">
    <property type="entry name" value="Endolytic murein transglycosylase"/>
    <property type="match status" value="2"/>
</dbReference>
<dbReference type="GO" id="GO:0008932">
    <property type="term" value="F:lytic endotransglycosylase activity"/>
    <property type="evidence" value="ECO:0007669"/>
    <property type="project" value="UniProtKB-UniRule"/>
</dbReference>
<dbReference type="EMBL" id="VUNB01000001">
    <property type="protein sequence ID" value="MST68155.1"/>
    <property type="molecule type" value="Genomic_DNA"/>
</dbReference>
<dbReference type="GO" id="GO:0005886">
    <property type="term" value="C:plasma membrane"/>
    <property type="evidence" value="ECO:0007669"/>
    <property type="project" value="UniProtKB-UniRule"/>
</dbReference>
<evidence type="ECO:0000256" key="5">
    <source>
        <dbReference type="ARBA" id="ARBA00023239"/>
    </source>
</evidence>